<evidence type="ECO:0000313" key="1">
    <source>
        <dbReference type="EMBL" id="TCD12995.1"/>
    </source>
</evidence>
<accession>A0A4R0P860</accession>
<sequence length="134" mass="14824">MKKLLILSALTISLISVRAQDKSKIIGPKELAALISSELKLQHSKADCLIILSCDDAAANTKAMKGETVQMFNNRATLMLSDCQGRAAGDFKTFRPKQQPIIEGLRNILKSKGPYLIDFKDQKLNMMIDLSKTN</sequence>
<evidence type="ECO:0000313" key="2">
    <source>
        <dbReference type="Proteomes" id="UP000291485"/>
    </source>
</evidence>
<protein>
    <submittedName>
        <fullName evidence="1">Uncharacterized protein</fullName>
    </submittedName>
</protein>
<proteinExistence type="predicted"/>
<dbReference type="Proteomes" id="UP000291485">
    <property type="component" value="Unassembled WGS sequence"/>
</dbReference>
<organism evidence="1 2">
    <name type="scientific">Pedobacter frigidisoli</name>
    <dbReference type="NCBI Taxonomy" id="2530455"/>
    <lineage>
        <taxon>Bacteria</taxon>
        <taxon>Pseudomonadati</taxon>
        <taxon>Bacteroidota</taxon>
        <taxon>Sphingobacteriia</taxon>
        <taxon>Sphingobacteriales</taxon>
        <taxon>Sphingobacteriaceae</taxon>
        <taxon>Pedobacter</taxon>
    </lineage>
</organism>
<reference evidence="1 2" key="1">
    <citation type="submission" date="2019-02" db="EMBL/GenBank/DDBJ databases">
        <title>Pedobacter sp. RP-3-11 sp. nov., isolated from Arctic soil.</title>
        <authorList>
            <person name="Dahal R.H."/>
        </authorList>
    </citation>
    <scope>NUCLEOTIDE SEQUENCE [LARGE SCALE GENOMIC DNA]</scope>
    <source>
        <strain evidence="1 2">RP-3-11</strain>
    </source>
</reference>
<gene>
    <name evidence="1" type="ORF">EZ449_02810</name>
</gene>
<dbReference type="AlphaFoldDB" id="A0A4R0P860"/>
<dbReference type="EMBL" id="SJSN01000001">
    <property type="protein sequence ID" value="TCD12995.1"/>
    <property type="molecule type" value="Genomic_DNA"/>
</dbReference>
<keyword evidence="2" id="KW-1185">Reference proteome</keyword>
<dbReference type="RefSeq" id="WP_131556428.1">
    <property type="nucleotide sequence ID" value="NZ_SJSN01000001.1"/>
</dbReference>
<name>A0A4R0P860_9SPHI</name>
<comment type="caution">
    <text evidence="1">The sequence shown here is derived from an EMBL/GenBank/DDBJ whole genome shotgun (WGS) entry which is preliminary data.</text>
</comment>